<dbReference type="Pfam" id="PF00668">
    <property type="entry name" value="Condensation"/>
    <property type="match status" value="4"/>
</dbReference>
<dbReference type="FunFam" id="1.10.1200.10:FF:000005">
    <property type="entry name" value="Nonribosomal peptide synthetase 1"/>
    <property type="match status" value="3"/>
</dbReference>
<dbReference type="FunFam" id="3.30.300.30:FF:000015">
    <property type="entry name" value="Nonribosomal peptide synthase SidD"/>
    <property type="match status" value="1"/>
</dbReference>
<evidence type="ECO:0000256" key="3">
    <source>
        <dbReference type="ARBA" id="ARBA00022450"/>
    </source>
</evidence>
<proteinExistence type="inferred from homology"/>
<dbReference type="FunFam" id="3.40.50.980:FF:000001">
    <property type="entry name" value="Non-ribosomal peptide synthetase"/>
    <property type="match status" value="3"/>
</dbReference>
<dbReference type="EMBL" id="FODO01000010">
    <property type="protein sequence ID" value="SEO47352.1"/>
    <property type="molecule type" value="Genomic_DNA"/>
</dbReference>
<dbReference type="CDD" id="cd05930">
    <property type="entry name" value="A_NRPS"/>
    <property type="match status" value="1"/>
</dbReference>
<dbReference type="Pfam" id="PF00975">
    <property type="entry name" value="Thioesterase"/>
    <property type="match status" value="1"/>
</dbReference>
<dbReference type="Gene3D" id="3.30.559.30">
    <property type="entry name" value="Nonribosomal peptide synthetase, condensation domain"/>
    <property type="match status" value="4"/>
</dbReference>
<dbReference type="PROSITE" id="PS00012">
    <property type="entry name" value="PHOSPHOPANTETHEINE"/>
    <property type="match status" value="3"/>
</dbReference>
<dbReference type="InterPro" id="IPR025110">
    <property type="entry name" value="AMP-bd_C"/>
</dbReference>
<dbReference type="InterPro" id="IPR023213">
    <property type="entry name" value="CAT-like_dom_sf"/>
</dbReference>
<dbReference type="FunFam" id="3.30.300.30:FF:000010">
    <property type="entry name" value="Enterobactin synthetase component F"/>
    <property type="match status" value="2"/>
</dbReference>
<dbReference type="InterPro" id="IPR010071">
    <property type="entry name" value="AA_adenyl_dom"/>
</dbReference>
<dbReference type="InterPro" id="IPR006162">
    <property type="entry name" value="Ppantetheine_attach_site"/>
</dbReference>
<dbReference type="GO" id="GO:0043041">
    <property type="term" value="P:amino acid activation for nonribosomal peptide biosynthetic process"/>
    <property type="evidence" value="ECO:0007669"/>
    <property type="project" value="UniProtKB-ARBA"/>
</dbReference>
<dbReference type="SUPFAM" id="SSF53474">
    <property type="entry name" value="alpha/beta-Hydrolases"/>
    <property type="match status" value="1"/>
</dbReference>
<dbReference type="PANTHER" id="PTHR45398:SF1">
    <property type="entry name" value="ENZYME, PUTATIVE (JCVI)-RELATED"/>
    <property type="match status" value="1"/>
</dbReference>
<dbReference type="InterPro" id="IPR000873">
    <property type="entry name" value="AMP-dep_synth/lig_dom"/>
</dbReference>
<dbReference type="Gene3D" id="3.30.559.10">
    <property type="entry name" value="Chloramphenicol acetyltransferase-like domain"/>
    <property type="match status" value="4"/>
</dbReference>
<dbReference type="SUPFAM" id="SSF56801">
    <property type="entry name" value="Acetyl-CoA synthetase-like"/>
    <property type="match status" value="3"/>
</dbReference>
<dbReference type="Pfam" id="PF13193">
    <property type="entry name" value="AMP-binding_C"/>
    <property type="match status" value="3"/>
</dbReference>
<feature type="domain" description="Carrier" evidence="5">
    <location>
        <begin position="1015"/>
        <end position="1089"/>
    </location>
</feature>
<dbReference type="GO" id="GO:0003824">
    <property type="term" value="F:catalytic activity"/>
    <property type="evidence" value="ECO:0007669"/>
    <property type="project" value="InterPro"/>
</dbReference>
<feature type="domain" description="Carrier" evidence="5">
    <location>
        <begin position="2528"/>
        <end position="2602"/>
    </location>
</feature>
<feature type="domain" description="Carrier" evidence="5">
    <location>
        <begin position="3598"/>
        <end position="3675"/>
    </location>
</feature>
<keyword evidence="4" id="KW-0597">Phosphoprotein</keyword>
<dbReference type="SUPFAM" id="SSF52777">
    <property type="entry name" value="CoA-dependent acyltransferases"/>
    <property type="match status" value="8"/>
</dbReference>
<dbReference type="InterPro" id="IPR020845">
    <property type="entry name" value="AMP-binding_CS"/>
</dbReference>
<dbReference type="Gene3D" id="3.30.300.30">
    <property type="match status" value="3"/>
</dbReference>
<dbReference type="CDD" id="cd19534">
    <property type="entry name" value="E_NRPS"/>
    <property type="match status" value="1"/>
</dbReference>
<dbReference type="InterPro" id="IPR029058">
    <property type="entry name" value="AB_hydrolase_fold"/>
</dbReference>
<dbReference type="Pfam" id="PF00501">
    <property type="entry name" value="AMP-binding"/>
    <property type="match status" value="3"/>
</dbReference>
<dbReference type="FunFam" id="3.30.559.10:FF:000012">
    <property type="entry name" value="Non-ribosomal peptide synthetase"/>
    <property type="match status" value="1"/>
</dbReference>
<dbReference type="GO" id="GO:0044550">
    <property type="term" value="P:secondary metabolite biosynthetic process"/>
    <property type="evidence" value="ECO:0007669"/>
    <property type="project" value="UniProtKB-ARBA"/>
</dbReference>
<dbReference type="STRING" id="42354.SAMN05216333_11071"/>
<dbReference type="Gene3D" id="2.30.38.10">
    <property type="entry name" value="Luciferase, Domain 3"/>
    <property type="match status" value="3"/>
</dbReference>
<dbReference type="InterPro" id="IPR001242">
    <property type="entry name" value="Condensation_dom"/>
</dbReference>
<dbReference type="PANTHER" id="PTHR45398">
    <property type="match status" value="1"/>
</dbReference>
<evidence type="ECO:0000256" key="4">
    <source>
        <dbReference type="ARBA" id="ARBA00022553"/>
    </source>
</evidence>
<dbReference type="NCBIfam" id="TIGR01720">
    <property type="entry name" value="NRPS-para261"/>
    <property type="match status" value="1"/>
</dbReference>
<keyword evidence="7" id="KW-1185">Reference proteome</keyword>
<sequence length="3965" mass="441423">MELDKYAIAERFAALTADKQKIFLSALNERDIDFSQLPIIRQPDTDPVPLSYAQQRHWFLWQLEPQSTAYHLSAALRLSGELNVAALQTSFRILVQRHESLRTVCRANAHGQAQQEIEAAGDFALRTIDLSDLPIDSRQQRATQEARQIITTPFDLTQGPLLRVAVIRLDVQEHHLIVAMHHIISDAWSNRIIIDELAACYRACLMGEPPQLPELPVQYADYAVWQRNWLEAGEKERQLAYWRTQLGDTHKILQLPVDHARLPVNNYRAAQYNFQLPAPLAAGLRRMAQERGITLFMVLLCGFQMLLYRYSGQNDIRVGVPVANRQRAEAERIVGLFVNTQVLCNRIDSRMTLAAILDQTRDAALGAQTYQDLPFEHLVEALQPERSLHQNPLFQVMFNHLREDYRALYQLPGLTVSEFEPGERGAQFELVLDTVEKPDGQIDARFTYAAELFEADTIQRLSEHYLCLLRQLADNPLQCLGDVNVLSKMEWTQLNDWGVNARHYADVEPVHRLIERRVMEQPDAVALIFQDNELSYMQLNQRANRLAHHLIALGVKPESRVGIALERSIDMVVALLAVLKAGGAYVPLDPDYPAERLQHMIADSGIELLLTQSHVRAKIPCAEHCPVLELDTLTVTDYPADNPDVTLHPEHLAYIIYTSGSTGKPKGVAVAHGPLAMHVQSIGELYGMTPADRELQFASINFDGAHERWLVPLAFGAALMPRDNELWAADRTVNEIIRRRITIACFTPGYLQQLAEFTGSAGCDLPIRSYTAGGEAMSRSAFEYVQQTLQPPRIINGYGPTETVITPLIFKAWPDTRFDSSYLPIGSPVGDRTAYIVDADMNPLPVGVPGELYLGGIGLARGYLNRPGLTAERFVADPFGQQGERLYRTGDLARWRRDGQVEYLGRLDHQIKIRGYRIELGEIEAQLLRLAVVREAVAAIKEGPQGARLIAYVVLQDDRTEDGGTLRESLARVLPDYMLPSAIITLESLPLNANGKVDRDRLPQVEFAHDKEYDVPQAGVETTLADIWAQVLGLPRVGRHDNFFEIGGDSILSLQIVTKARRTGWKITPRQLFERQTVAALAPAALPLEEIVPASTALSGSAENAAVIPLLPIQQDFFAQSIPVRSHWNQAVLLNCREKLQAGYLQEALIAVLQQHRALRFRFHEDAKGEWQQTADSGSEHDYLWIRQAADQEQFLAICNAAQRSLNLQQGLLLRVVLIDWADGTQRLLLVIHHTVIDGVSWRIVVEDLETAYRQAARQQDIDLPAVTADYAVWSRRLMQYPLQHASEFDYWQSLKGIPAALPCDFPRGANDAANRTSITVTLDQQQTRALLKDAPSAYRTQVNDLLLTALAGALCHECGQQGIVIDLEGHGREDLFPDIDLSRSVGWHTTVFPVMLGADGDLPQRIRQTKEQLRQIPDKGIGYGLFKYHGSAQQRQIIAVLPQAQVVFNYLGQLDASFTADSLWQLADEPIGDLIDPGMPQTHELAINCHVSRGELCIDINFSSARYTHATMAAFGQHLLNELDAIITHCTGDVNAVTPSDFPLTQISQSELNSLPVAAGRIEDLYPLSPLQTGILFHSVFQTDSHAYVNQLRVDIAQFSVARFRVAWQTVVERHSILRTGFLPEGRVPLQWVAKTATLPFAEYDWRRRTFASQHDMEQALDALAQSELMAGFRLDQPPLIKIALVHCSAQQSHMILTLHHLLLDGWSTSQLLGEVLRIYSGEKPSLPVSRYRDFIAWLSGRDVVAAEHYWKTLLQPVTEPTRLASSTNKLHADSGFDEYIRVLDPGLVSAASQFAMLQRITLNTLMQAAWALVLKQRSGQAQVTFGVTVAGRPAELPGADQILGLFINTLPVVAVFKPEWTIGEWLHDLQLQNLASREHEHAALYEIQRWTGYQRAGLFDSILVFENYPVDATLQQYAPGGLTFSAVKVHETTHYPLTVSVLENDGLVLHFSYARAEFELRTVTGIAAKIEQLLGKLITDANSRLSELTLLSDAEWQQLRDWGVNAQRHDATQPVHRLIEWQVALHPDATALVLGARELSYRELNAAANRLAHHLIALGIRPEQRVGIALDRSFEMIIALLATLKAGAAYVPLDPDYPRERLMHIAQDSAIALLLTHSGVRAQIAQAVTCPAVELDALDLRTLPVHDPHMVLHPEHLAYIIYTSGSTGKPKGVGVAHHALAEHAQVAAFSYGLKRDDRILQFSTINFDAFIDQLFPALCSGAAVVLRDSQLWDVATFYRELHDKRITVADLTTAYWSVLLNQCEQLRYGRYSALRHINVGGESMPPESLEKWHTAGLDHIRLLNVYGPTEAVVTATTFDCSCHRHDGRQQWQPVAIGKPLPARWIYLLDDDLLPAGCGQAGELCIGGDLLARGYLEQAGLTATRFVADPFNGNGGRLYRTGDLARWREDGQIEYLGRRDHQVKIRGYRVELGEIETHLLSLPQICQAVVLAQTAASGTRLAAYVALHPGETATSAEIRAALAAALPDYMIPAAFVMLDQLPLDANGKLDRNRLPKVEFAGIDGYEAVQGEIEVMLAGIWQEVLGVATVGRHDNFFELGGDSILSLQIVSKAQQAGWKITPRQLFEQQTVAALALMVETVAATGITEVTVERARLDDYLDAAMIASLGIGNDRIDDVYVLSPTQEGMLFHTLEAPGTGLYVNQISVTVDGLDADRMAQAWQRMIDRHAVLRTGFLWRSGLARPLQMVFRSAIAEVVQLDWQDKPDLQQRIAAYAEAELKQEFDFLRPLLARLCLIRTEEHRHQLIWTHHHILFDGWSHTLLIRDWLDDYYGKSLCQTGPDYGVYVRWLEKQPNQEAQQFWQTELARLEGPTLLAQAARRAVPRDGSADFSLLYTRLDAEETGRLQDFAQRQHITLNTFVQASWALLLQRYCGKETIVFGATVAGRPLGLTRSDEMVGLFINTIPVPVQRRNDWTVAEYLRGLQETNVRLRDFEHTALANIQRWAGYSGQPLFDSIVVFENYPVDAALRESESDGLRFGALHSKGMTGYAMDLQVVAGETLEIEYAYSCNDFSETFVENLRLHMESLMREMMADALRPVGELSWISQPERARLLSLRGTSATSTEIEAYQPVYCLIERNARVQPDAIALLMGEQEMSYEQLNAQANGLAHKLMQLGAAPEIRIGVALERSLDVIVTFLAILKTGAAYVPLDIDYPVERLQFMIKDSGLSLLITQQTVLARHAFDSNVPQLVLDEIERDFEHTANPAVAVHQQQLAYVIYTSGSTGLPKGVGVTHGPLSMHCQATARIYEMHPGSCELLFMSFSFDGAHERWLTALTVGAGLAVRDQELWTAEKTYDALRHYRITNAAFPPAYLGQIAEWASSRTDPPPVELYVFGGEAMPKAWYDLIRQTLQPDRLINGYGPTETVVTPLIWKTGATGSFDCAYAPIGRPVGERTVYVLDTDMQPVPFGIVGELYIGGYGLARGYLGRAGLTAERFVADPFDPAGGRLYRTGDLVRWLDDGNIEYVGRADDQVKIRGFRIELGEIEARIRAEDGVADVAVVAHAGTSGAQLAAYILPENRAVKQSLLTRLKQSLTQQLPEYMVPSYWIAVDELPRMLSGKLDRKRLPEPEAASDNYRAPSTPQARALAEIWQEVLGVEQIGETDNFFALGGDSLSSLKVIARIRNQKQLNLNFKLRDLMQKPTIASLLGSDNMAASGLLLLNQAINDPGKPPLFCIHGGLGTVFDYQPLARQLQGMRTVYGLPCRMLTDPAHLDASLSQMAQDYCAMICSVQPEGAVHLAGWSLGGTLAALMAEIFEAHGRSMAFLGLIDPYIPGVESPQADDWRQDLADFVTVVAPGAVSDTVLPAVLSPSAEEYEIVQTAAMVLTSLFESATGVCKASGYAAMGTDELAQVFLVTRRLKMLSIQAMKLRALRVNPVCWWASDRAPGHRVVLEQQIAPAEVHSIEIDTDHFGIIRAEALLQSISVGLMQLTHNPNDSGLTTFAP</sequence>
<dbReference type="NCBIfam" id="NF003417">
    <property type="entry name" value="PRK04813.1"/>
    <property type="match status" value="3"/>
</dbReference>
<dbReference type="FunFam" id="2.30.38.10:FF:000001">
    <property type="entry name" value="Non-ribosomal peptide synthetase PvdI"/>
    <property type="match status" value="2"/>
</dbReference>
<dbReference type="Proteomes" id="UP000198814">
    <property type="component" value="Unassembled WGS sequence"/>
</dbReference>
<dbReference type="InterPro" id="IPR036736">
    <property type="entry name" value="ACP-like_sf"/>
</dbReference>
<dbReference type="InterPro" id="IPR020806">
    <property type="entry name" value="PKS_PP-bd"/>
</dbReference>
<accession>A0A1H8PZC5</accession>
<dbReference type="PROSITE" id="PS00455">
    <property type="entry name" value="AMP_BINDING"/>
    <property type="match status" value="3"/>
</dbReference>
<evidence type="ECO:0000256" key="2">
    <source>
        <dbReference type="ARBA" id="ARBA00006432"/>
    </source>
</evidence>
<comment type="similarity">
    <text evidence="2">Belongs to the ATP-dependent AMP-binding enzyme family.</text>
</comment>
<dbReference type="PROSITE" id="PS50075">
    <property type="entry name" value="CARRIER"/>
    <property type="match status" value="3"/>
</dbReference>
<dbReference type="InterPro" id="IPR001031">
    <property type="entry name" value="Thioesterase"/>
</dbReference>
<evidence type="ECO:0000256" key="1">
    <source>
        <dbReference type="ARBA" id="ARBA00001957"/>
    </source>
</evidence>
<dbReference type="CDD" id="cd19543">
    <property type="entry name" value="DCL_NRPS"/>
    <property type="match status" value="2"/>
</dbReference>
<organism evidence="6 7">
    <name type="scientific">Nitrosomonas oligotropha</name>
    <dbReference type="NCBI Taxonomy" id="42354"/>
    <lineage>
        <taxon>Bacteria</taxon>
        <taxon>Pseudomonadati</taxon>
        <taxon>Pseudomonadota</taxon>
        <taxon>Betaproteobacteria</taxon>
        <taxon>Nitrosomonadales</taxon>
        <taxon>Nitrosomonadaceae</taxon>
        <taxon>Nitrosomonas</taxon>
    </lineage>
</organism>
<dbReference type="SUPFAM" id="SSF47336">
    <property type="entry name" value="ACP-like"/>
    <property type="match status" value="3"/>
</dbReference>
<gene>
    <name evidence="6" type="ORF">SAMN05216333_11071</name>
</gene>
<dbReference type="InterPro" id="IPR009081">
    <property type="entry name" value="PP-bd_ACP"/>
</dbReference>
<dbReference type="Gene3D" id="1.10.1200.10">
    <property type="entry name" value="ACP-like"/>
    <property type="match status" value="3"/>
</dbReference>
<dbReference type="Pfam" id="PF00550">
    <property type="entry name" value="PP-binding"/>
    <property type="match status" value="3"/>
</dbReference>
<dbReference type="CDD" id="cd17649">
    <property type="entry name" value="A_NRPS_PvdJ-like"/>
    <property type="match status" value="2"/>
</dbReference>
<dbReference type="FunFam" id="3.40.50.12780:FF:000012">
    <property type="entry name" value="Non-ribosomal peptide synthetase"/>
    <property type="match status" value="2"/>
</dbReference>
<evidence type="ECO:0000313" key="7">
    <source>
        <dbReference type="Proteomes" id="UP000198814"/>
    </source>
</evidence>
<evidence type="ECO:0000313" key="6">
    <source>
        <dbReference type="EMBL" id="SEO47352.1"/>
    </source>
</evidence>
<dbReference type="InterPro" id="IPR045851">
    <property type="entry name" value="AMP-bd_C_sf"/>
</dbReference>
<dbReference type="Gene3D" id="3.40.50.1820">
    <property type="entry name" value="alpha/beta hydrolase"/>
    <property type="match status" value="1"/>
</dbReference>
<keyword evidence="3" id="KW-0596">Phosphopantetheine</keyword>
<comment type="cofactor">
    <cofactor evidence="1">
        <name>pantetheine 4'-phosphate</name>
        <dbReference type="ChEBI" id="CHEBI:47942"/>
    </cofactor>
</comment>
<dbReference type="InterPro" id="IPR010060">
    <property type="entry name" value="NRPS_synth"/>
</dbReference>
<dbReference type="OrthoDB" id="8612214at2"/>
<reference evidence="7" key="1">
    <citation type="submission" date="2016-10" db="EMBL/GenBank/DDBJ databases">
        <authorList>
            <person name="Varghese N."/>
            <person name="Submissions S."/>
        </authorList>
    </citation>
    <scope>NUCLEOTIDE SEQUENCE [LARGE SCALE GENOMIC DNA]</scope>
    <source>
        <strain evidence="7">Nm76</strain>
    </source>
</reference>
<dbReference type="RefSeq" id="WP_090318070.1">
    <property type="nucleotide sequence ID" value="NZ_FNOE01000008.1"/>
</dbReference>
<protein>
    <submittedName>
        <fullName evidence="6">Non-ribosomal peptide synthase domain TIGR01720/amino acid adenylation domain-containing protein</fullName>
    </submittedName>
</protein>
<dbReference type="SMART" id="SM00823">
    <property type="entry name" value="PKS_PP"/>
    <property type="match status" value="2"/>
</dbReference>
<dbReference type="CDD" id="cd19531">
    <property type="entry name" value="LCL_NRPS-like"/>
    <property type="match status" value="1"/>
</dbReference>
<dbReference type="GO" id="GO:0031177">
    <property type="term" value="F:phosphopantetheine binding"/>
    <property type="evidence" value="ECO:0007669"/>
    <property type="project" value="InterPro"/>
</dbReference>
<name>A0A1H8PZC5_9PROT</name>
<dbReference type="NCBIfam" id="TIGR01733">
    <property type="entry name" value="AA-adenyl-dom"/>
    <property type="match status" value="3"/>
</dbReference>
<evidence type="ECO:0000259" key="5">
    <source>
        <dbReference type="PROSITE" id="PS50075"/>
    </source>
</evidence>
<dbReference type="Gene3D" id="3.40.50.980">
    <property type="match status" value="6"/>
</dbReference>